<evidence type="ECO:0000259" key="4">
    <source>
        <dbReference type="PROSITE" id="PS51746"/>
    </source>
</evidence>
<evidence type="ECO:0000313" key="5">
    <source>
        <dbReference type="EMBL" id="CAD8153500.1"/>
    </source>
</evidence>
<sequence length="435" mass="48903">MKQQQQQLKGIPNIRSQYYVAAQALNSQLSSKISKTKSSYIDDSNKIKDYSYFQLSTQKTQPKYTAKRVNVSLDQPKQDDPTVLPPLRKEILRSRQSQPTVAKSKQQQRNNSPLLPLESLPAIEPSKISQKNIGIVSSYAANTHQGLVRQYNEDRVSIILNLMRPNSNTNSGYWPQSSFFAVYDGHGGPQCADFMRDNLHQYIIKEDCFPNNPRLAIERGVSKAEKTYLEMADQKVLDKSGCCAVFALFVDNNCYVANIGDSRAVISQGGKGKSITVDHKPSTHEEQQRITKFGGQIYQTQLQQLNGEIQLGPHRVLPGRLAVSRTFGDAEAKLMKYGGIPNVISAEPDIFQLQITDQDFLILACDGIYDKMSSEEVIQCAWNVQTSNIHIFGGKAVEAIMKLSLQRKTFDNITAVFIGFPQLERKLKNKSQFQQ</sequence>
<dbReference type="SMART" id="SM00332">
    <property type="entry name" value="PP2Cc"/>
    <property type="match status" value="1"/>
</dbReference>
<reference evidence="5" key="1">
    <citation type="submission" date="2021-01" db="EMBL/GenBank/DDBJ databases">
        <authorList>
            <consortium name="Genoscope - CEA"/>
            <person name="William W."/>
        </authorList>
    </citation>
    <scope>NUCLEOTIDE SEQUENCE</scope>
</reference>
<comment type="caution">
    <text evidence="5">The sequence shown here is derived from an EMBL/GenBank/DDBJ whole genome shotgun (WGS) entry which is preliminary data.</text>
</comment>
<dbReference type="EMBL" id="CAJJDP010000028">
    <property type="protein sequence ID" value="CAD8153500.1"/>
    <property type="molecule type" value="Genomic_DNA"/>
</dbReference>
<dbReference type="OMA" id="NAMDQND"/>
<dbReference type="FunFam" id="3.60.40.10:FF:000099">
    <property type="entry name" value="Uncharacterized protein"/>
    <property type="match status" value="1"/>
</dbReference>
<evidence type="ECO:0000313" key="6">
    <source>
        <dbReference type="Proteomes" id="UP000683925"/>
    </source>
</evidence>
<dbReference type="PROSITE" id="PS51746">
    <property type="entry name" value="PPM_2"/>
    <property type="match status" value="1"/>
</dbReference>
<dbReference type="CDD" id="cd00143">
    <property type="entry name" value="PP2Cc"/>
    <property type="match status" value="1"/>
</dbReference>
<comment type="similarity">
    <text evidence="2">Belongs to the PP2C family.</text>
</comment>
<keyword evidence="6" id="KW-1185">Reference proteome</keyword>
<dbReference type="GO" id="GO:0004722">
    <property type="term" value="F:protein serine/threonine phosphatase activity"/>
    <property type="evidence" value="ECO:0007669"/>
    <property type="project" value="InterPro"/>
</dbReference>
<evidence type="ECO:0000256" key="3">
    <source>
        <dbReference type="SAM" id="MobiDB-lite"/>
    </source>
</evidence>
<dbReference type="AlphaFoldDB" id="A0A8S1TML8"/>
<protein>
    <recommendedName>
        <fullName evidence="4">PPM-type phosphatase domain-containing protein</fullName>
    </recommendedName>
</protein>
<comment type="subcellular location">
    <subcellularLocation>
        <location evidence="1">Membrane</location>
        <topology evidence="1">Peripheral membrane protein</topology>
    </subcellularLocation>
</comment>
<dbReference type="InterPro" id="IPR000222">
    <property type="entry name" value="PP2C_BS"/>
</dbReference>
<feature type="domain" description="PPM-type phosphatase" evidence="4">
    <location>
        <begin position="138"/>
        <end position="420"/>
    </location>
</feature>
<gene>
    <name evidence="5" type="ORF">POCTA_138.1.T0280035</name>
</gene>
<dbReference type="InterPro" id="IPR015655">
    <property type="entry name" value="PP2C"/>
</dbReference>
<keyword evidence="2" id="KW-0378">Hydrolase</keyword>
<dbReference type="Proteomes" id="UP000683925">
    <property type="component" value="Unassembled WGS sequence"/>
</dbReference>
<dbReference type="PANTHER" id="PTHR47992">
    <property type="entry name" value="PROTEIN PHOSPHATASE"/>
    <property type="match status" value="1"/>
</dbReference>
<dbReference type="GO" id="GO:0043169">
    <property type="term" value="F:cation binding"/>
    <property type="evidence" value="ECO:0007669"/>
    <property type="project" value="InterPro"/>
</dbReference>
<dbReference type="InterPro" id="IPR001932">
    <property type="entry name" value="PPM-type_phosphatase-like_dom"/>
</dbReference>
<feature type="region of interest" description="Disordered" evidence="3">
    <location>
        <begin position="93"/>
        <end position="118"/>
    </location>
</feature>
<dbReference type="GO" id="GO:0016020">
    <property type="term" value="C:membrane"/>
    <property type="evidence" value="ECO:0007669"/>
    <property type="project" value="UniProtKB-SubCell"/>
</dbReference>
<name>A0A8S1TML8_PAROT</name>
<accession>A0A8S1TML8</accession>
<organism evidence="5 6">
    <name type="scientific">Paramecium octaurelia</name>
    <dbReference type="NCBI Taxonomy" id="43137"/>
    <lineage>
        <taxon>Eukaryota</taxon>
        <taxon>Sar</taxon>
        <taxon>Alveolata</taxon>
        <taxon>Ciliophora</taxon>
        <taxon>Intramacronucleata</taxon>
        <taxon>Oligohymenophorea</taxon>
        <taxon>Peniculida</taxon>
        <taxon>Parameciidae</taxon>
        <taxon>Paramecium</taxon>
    </lineage>
</organism>
<dbReference type="PROSITE" id="PS01032">
    <property type="entry name" value="PPM_1"/>
    <property type="match status" value="1"/>
</dbReference>
<evidence type="ECO:0000256" key="2">
    <source>
        <dbReference type="RuleBase" id="RU003465"/>
    </source>
</evidence>
<dbReference type="OrthoDB" id="10264738at2759"/>
<proteinExistence type="inferred from homology"/>
<feature type="compositionally biased region" description="Polar residues" evidence="3">
    <location>
        <begin position="94"/>
        <end position="111"/>
    </location>
</feature>
<dbReference type="Pfam" id="PF00481">
    <property type="entry name" value="PP2C"/>
    <property type="match status" value="1"/>
</dbReference>
<keyword evidence="2" id="KW-0904">Protein phosphatase</keyword>
<evidence type="ECO:0000256" key="1">
    <source>
        <dbReference type="ARBA" id="ARBA00004170"/>
    </source>
</evidence>